<keyword evidence="2" id="KW-0812">Transmembrane</keyword>
<dbReference type="AlphaFoldDB" id="A0AAD4N892"/>
<accession>A0AAD4N892</accession>
<comment type="caution">
    <text evidence="3">The sequence shown here is derived from an EMBL/GenBank/DDBJ whole genome shotgun (WGS) entry which is preliminary data.</text>
</comment>
<reference evidence="3" key="1">
    <citation type="submission" date="2022-01" db="EMBL/GenBank/DDBJ databases">
        <title>Genome Sequence Resource for Two Populations of Ditylenchus destructor, the Migratory Endoparasitic Phytonematode.</title>
        <authorList>
            <person name="Zhang H."/>
            <person name="Lin R."/>
            <person name="Xie B."/>
        </authorList>
    </citation>
    <scope>NUCLEOTIDE SEQUENCE</scope>
    <source>
        <strain evidence="3">BazhouSP</strain>
    </source>
</reference>
<feature type="region of interest" description="Disordered" evidence="1">
    <location>
        <begin position="346"/>
        <end position="365"/>
    </location>
</feature>
<organism evidence="3 4">
    <name type="scientific">Ditylenchus destructor</name>
    <dbReference type="NCBI Taxonomy" id="166010"/>
    <lineage>
        <taxon>Eukaryota</taxon>
        <taxon>Metazoa</taxon>
        <taxon>Ecdysozoa</taxon>
        <taxon>Nematoda</taxon>
        <taxon>Chromadorea</taxon>
        <taxon>Rhabditida</taxon>
        <taxon>Tylenchina</taxon>
        <taxon>Tylenchomorpha</taxon>
        <taxon>Sphaerularioidea</taxon>
        <taxon>Anguinidae</taxon>
        <taxon>Anguininae</taxon>
        <taxon>Ditylenchus</taxon>
    </lineage>
</organism>
<feature type="transmembrane region" description="Helical" evidence="2">
    <location>
        <begin position="267"/>
        <end position="298"/>
    </location>
</feature>
<keyword evidence="4" id="KW-1185">Reference proteome</keyword>
<name>A0AAD4N892_9BILA</name>
<feature type="transmembrane region" description="Helical" evidence="2">
    <location>
        <begin position="80"/>
        <end position="102"/>
    </location>
</feature>
<dbReference type="Pfam" id="PF10317">
    <property type="entry name" value="7TM_GPCR_Srd"/>
    <property type="match status" value="1"/>
</dbReference>
<feature type="transmembrane region" description="Helical" evidence="2">
    <location>
        <begin position="122"/>
        <end position="144"/>
    </location>
</feature>
<feature type="transmembrane region" description="Helical" evidence="2">
    <location>
        <begin position="223"/>
        <end position="247"/>
    </location>
</feature>
<proteinExistence type="predicted"/>
<dbReference type="SUPFAM" id="SSF81321">
    <property type="entry name" value="Family A G protein-coupled receptor-like"/>
    <property type="match status" value="1"/>
</dbReference>
<dbReference type="EMBL" id="JAKKPZ010000012">
    <property type="protein sequence ID" value="KAI1715038.1"/>
    <property type="molecule type" value="Genomic_DNA"/>
</dbReference>
<evidence type="ECO:0000313" key="4">
    <source>
        <dbReference type="Proteomes" id="UP001201812"/>
    </source>
</evidence>
<feature type="transmembrane region" description="Helical" evidence="2">
    <location>
        <begin position="156"/>
        <end position="177"/>
    </location>
</feature>
<evidence type="ECO:0000256" key="1">
    <source>
        <dbReference type="SAM" id="MobiDB-lite"/>
    </source>
</evidence>
<evidence type="ECO:0000313" key="3">
    <source>
        <dbReference type="EMBL" id="KAI1715038.1"/>
    </source>
</evidence>
<protein>
    <submittedName>
        <fullName evidence="3">Serpentine type 7TM GPCR chemoreceptor srd domain-containing protein</fullName>
    </submittedName>
</protein>
<keyword evidence="2" id="KW-0472">Membrane</keyword>
<keyword evidence="2" id="KW-1133">Transmembrane helix</keyword>
<feature type="transmembrane region" description="Helical" evidence="2">
    <location>
        <begin position="33"/>
        <end position="59"/>
    </location>
</feature>
<feature type="compositionally biased region" description="Polar residues" evidence="1">
    <location>
        <begin position="346"/>
        <end position="359"/>
    </location>
</feature>
<dbReference type="Proteomes" id="UP001201812">
    <property type="component" value="Unassembled WGS sequence"/>
</dbReference>
<feature type="transmembrane region" description="Helical" evidence="2">
    <location>
        <begin position="304"/>
        <end position="329"/>
    </location>
</feature>
<dbReference type="PANTHER" id="PTHR22943">
    <property type="entry name" value="7-TRANSMEMBRANE DOMAIN RECEPTOR C.ELEGANS"/>
    <property type="match status" value="1"/>
</dbReference>
<dbReference type="PANTHER" id="PTHR22943:SF248">
    <property type="entry name" value="SEVEN TM RECEPTOR"/>
    <property type="match status" value="1"/>
</dbReference>
<sequence>MNQINGEMSNFSLYAIASIKGYRIDENFKAFGLFYSTTCWICFAFGVALNSLLIWLVLFKTVGEMKSYSKILLQSCILDLYTLCMAVLVQPVYIMLDGYMIMLQNGQFRPTGQPWNFIMAELWVFGYYFSIISIVIQFLYRYLVLVKASNVTAGKLFLMLLIGASLIWGYMGMLFYAQYPRKTINDDLGSALHRYFDYDPGMKPIQISMIGRPDSYRCLMHCAYIFSIEVICYVTIIWCCIKIRDFVRQATLLKSQNKRILEINKQLTYTLIIQACLPLVAVLIGVFCILVCSSAILAGRFMSFYFISFMTFPVPSIPVMNPLITLIVIKPYRNIILGRKQIWSSTGNSATVQPSTAVPPTSMHD</sequence>
<dbReference type="InterPro" id="IPR019421">
    <property type="entry name" value="7TM_GPCR_serpentine_rcpt_Srd"/>
</dbReference>
<dbReference type="Gene3D" id="1.20.1070.10">
    <property type="entry name" value="Rhodopsin 7-helix transmembrane proteins"/>
    <property type="match status" value="1"/>
</dbReference>
<gene>
    <name evidence="3" type="ORF">DdX_08316</name>
</gene>
<evidence type="ECO:0000256" key="2">
    <source>
        <dbReference type="SAM" id="Phobius"/>
    </source>
</evidence>